<dbReference type="GO" id="GO:0005739">
    <property type="term" value="C:mitochondrion"/>
    <property type="evidence" value="ECO:0007669"/>
    <property type="project" value="UniProtKB-SubCell"/>
</dbReference>
<evidence type="ECO:0000256" key="3">
    <source>
        <dbReference type="ARBA" id="ARBA00008507"/>
    </source>
</evidence>
<dbReference type="InterPro" id="IPR036525">
    <property type="entry name" value="Tubulin/FtsZ_GTPase_sf"/>
</dbReference>
<evidence type="ECO:0000313" key="10">
    <source>
        <dbReference type="Proteomes" id="UP000268321"/>
    </source>
</evidence>
<dbReference type="PANTHER" id="PTHR13391:SF0">
    <property type="entry name" value="PROTEIN MISATO HOMOLOG 1"/>
    <property type="match status" value="1"/>
</dbReference>
<feature type="domain" description="DML1/Misato tubulin" evidence="8">
    <location>
        <begin position="119"/>
        <end position="298"/>
    </location>
</feature>
<evidence type="ECO:0000256" key="1">
    <source>
        <dbReference type="ARBA" id="ARBA00003757"/>
    </source>
</evidence>
<comment type="subcellular location">
    <subcellularLocation>
        <location evidence="2">Mitochondrion</location>
    </subcellularLocation>
</comment>
<reference evidence="10" key="1">
    <citation type="journal article" date="2018" name="Nat. Microbiol.">
        <title>Leveraging single-cell genomics to expand the fungal tree of life.</title>
        <authorList>
            <person name="Ahrendt S.R."/>
            <person name="Quandt C.A."/>
            <person name="Ciobanu D."/>
            <person name="Clum A."/>
            <person name="Salamov A."/>
            <person name="Andreopoulos B."/>
            <person name="Cheng J.F."/>
            <person name="Woyke T."/>
            <person name="Pelin A."/>
            <person name="Henrissat B."/>
            <person name="Reynolds N.K."/>
            <person name="Benny G.L."/>
            <person name="Smith M.E."/>
            <person name="James T.Y."/>
            <person name="Grigoriev I.V."/>
        </authorList>
    </citation>
    <scope>NUCLEOTIDE SEQUENCE [LARGE SCALE GENOMIC DNA]</scope>
    <source>
        <strain evidence="10">Baker2002</strain>
    </source>
</reference>
<accession>A0A4P9ZHM6</accession>
<feature type="domain" description="Misato Segment II tubulin-like" evidence="7">
    <location>
        <begin position="2"/>
        <end position="110"/>
    </location>
</feature>
<dbReference type="InterPro" id="IPR029209">
    <property type="entry name" value="DML1/Misato_tubulin"/>
</dbReference>
<dbReference type="Gene3D" id="3.40.50.1440">
    <property type="entry name" value="Tubulin/FtsZ, GTPase domain"/>
    <property type="match status" value="1"/>
</dbReference>
<dbReference type="SUPFAM" id="SSF52490">
    <property type="entry name" value="Tubulin nucleotide-binding domain-like"/>
    <property type="match status" value="1"/>
</dbReference>
<comment type="similarity">
    <text evidence="3">Belongs to the misato family.</text>
</comment>
<keyword evidence="6" id="KW-0496">Mitochondrion</keyword>
<evidence type="ECO:0000256" key="6">
    <source>
        <dbReference type="ARBA" id="ARBA00023128"/>
    </source>
</evidence>
<keyword evidence="10" id="KW-1185">Reference proteome</keyword>
<evidence type="ECO:0000259" key="8">
    <source>
        <dbReference type="Pfam" id="PF14881"/>
    </source>
</evidence>
<sequence>MHEVITFSNSQSSGHLLAQLYNVQASHLVYSNGRKTVHSNNVFLSPTSVNGRTKYYPRAINVEFSGGYGFLGKHEYHEKKADAVQLAEAYGAVLQRAPKPEKNEYQKCLDACHKPERSMLTKENTLCWTSYSKLVYRPSSLAELPDFQSPEGTHKNFARLRFDEFQIGENEYQKVQKDIGDVLRANLEALDNIQGVNFVSELDNAWGGFTSELMTDVKDEYFNNGANNKHCLWAYGLYSPRATKNLLTEIRSFVELARTATLFLPLVVPETCSLLSVSYDHTSPWHRGALQSVLVNSLWGLNSQLELPVRMAAIEAELVKGFDCRTIVNEIELLQEKKPEKNDFFGLVQDVNILDFYQTGPKSSKIPASEKAQLGVNQSCSAKQLSSVVIGPQGTENCTFTNNYMQEAAEQDSFPEIFVQAANFGASLKQTTAMRQKLKDYRKVISRVRLPRQMEVIRDKDELIEEISMLIEEYTVGYSDESDLDE</sequence>
<gene>
    <name evidence="9" type="ORF">METBISCDRAFT_11767</name>
</gene>
<evidence type="ECO:0000259" key="7">
    <source>
        <dbReference type="Pfam" id="PF10644"/>
    </source>
</evidence>
<protein>
    <recommendedName>
        <fullName evidence="4">Protein DML1</fullName>
    </recommendedName>
    <alternativeName>
        <fullName evidence="5">Protein dml1</fullName>
    </alternativeName>
</protein>
<dbReference type="Proteomes" id="UP000268321">
    <property type="component" value="Unassembled WGS sequence"/>
</dbReference>
<dbReference type="InterPro" id="IPR019605">
    <property type="entry name" value="Misato_II_tubulin-like"/>
</dbReference>
<organism evidence="9 10">
    <name type="scientific">Metschnikowia bicuspidata</name>
    <dbReference type="NCBI Taxonomy" id="27322"/>
    <lineage>
        <taxon>Eukaryota</taxon>
        <taxon>Fungi</taxon>
        <taxon>Dikarya</taxon>
        <taxon>Ascomycota</taxon>
        <taxon>Saccharomycotina</taxon>
        <taxon>Pichiomycetes</taxon>
        <taxon>Metschnikowiaceae</taxon>
        <taxon>Metschnikowia</taxon>
    </lineage>
</organism>
<comment type="function">
    <text evidence="1">Involved in the partitioning of the mitochondrial organelle and mitochondrial DNA (mtDNA) inheritance.</text>
</comment>
<evidence type="ECO:0000256" key="2">
    <source>
        <dbReference type="ARBA" id="ARBA00004173"/>
    </source>
</evidence>
<proteinExistence type="inferred from homology"/>
<dbReference type="InterPro" id="IPR049942">
    <property type="entry name" value="DML1/Misato"/>
</dbReference>
<name>A0A4P9ZHM6_9ASCO</name>
<dbReference type="Pfam" id="PF10644">
    <property type="entry name" value="Misat_Tub_SegII"/>
    <property type="match status" value="1"/>
</dbReference>
<dbReference type="EMBL" id="ML004430">
    <property type="protein sequence ID" value="RKP32666.1"/>
    <property type="molecule type" value="Genomic_DNA"/>
</dbReference>
<dbReference type="GO" id="GO:0007005">
    <property type="term" value="P:mitochondrion organization"/>
    <property type="evidence" value="ECO:0007669"/>
    <property type="project" value="InterPro"/>
</dbReference>
<evidence type="ECO:0000256" key="4">
    <source>
        <dbReference type="ARBA" id="ARBA00014097"/>
    </source>
</evidence>
<dbReference type="OrthoDB" id="271881at2759"/>
<dbReference type="Pfam" id="PF14881">
    <property type="entry name" value="Tubulin_3"/>
    <property type="match status" value="1"/>
</dbReference>
<dbReference type="AlphaFoldDB" id="A0A4P9ZHM6"/>
<evidence type="ECO:0000256" key="5">
    <source>
        <dbReference type="ARBA" id="ARBA00022030"/>
    </source>
</evidence>
<evidence type="ECO:0000313" key="9">
    <source>
        <dbReference type="EMBL" id="RKP32666.1"/>
    </source>
</evidence>
<dbReference type="PANTHER" id="PTHR13391">
    <property type="entry name" value="MITOCHONDRIAL DISTRIBUTION REGULATOR MISATO"/>
    <property type="match status" value="1"/>
</dbReference>